<feature type="transmembrane region" description="Helical" evidence="1">
    <location>
        <begin position="65"/>
        <end position="91"/>
    </location>
</feature>
<keyword evidence="3" id="KW-1185">Reference proteome</keyword>
<name>W4VNT5_9BACI</name>
<accession>W4VNT5</accession>
<keyword evidence="1" id="KW-0812">Transmembrane</keyword>
<dbReference type="Proteomes" id="UP000019102">
    <property type="component" value="Unassembled WGS sequence"/>
</dbReference>
<evidence type="ECO:0000313" key="2">
    <source>
        <dbReference type="EMBL" id="GAE94493.1"/>
    </source>
</evidence>
<organism evidence="2 3">
    <name type="scientific">Gracilibacillus boraciitolerans JCM 21714</name>
    <dbReference type="NCBI Taxonomy" id="1298598"/>
    <lineage>
        <taxon>Bacteria</taxon>
        <taxon>Bacillati</taxon>
        <taxon>Bacillota</taxon>
        <taxon>Bacilli</taxon>
        <taxon>Bacillales</taxon>
        <taxon>Bacillaceae</taxon>
        <taxon>Gracilibacillus</taxon>
    </lineage>
</organism>
<dbReference type="EMBL" id="BAVS01000025">
    <property type="protein sequence ID" value="GAE94493.1"/>
    <property type="molecule type" value="Genomic_DNA"/>
</dbReference>
<reference evidence="2 3" key="1">
    <citation type="journal article" date="2014" name="Genome Announc.">
        <title>Draft Genome Sequence of the Boron-Tolerant and Moderately Halotolerant Bacterium Gracilibacillus boraciitolerans JCM 21714T.</title>
        <authorList>
            <person name="Ahmed I."/>
            <person name="Oshima K."/>
            <person name="Suda W."/>
            <person name="Kitamura K."/>
            <person name="Iida T."/>
            <person name="Ohmori Y."/>
            <person name="Fujiwara T."/>
            <person name="Hattori M."/>
            <person name="Ohkuma M."/>
        </authorList>
    </citation>
    <scope>NUCLEOTIDE SEQUENCE [LARGE SCALE GENOMIC DNA]</scope>
    <source>
        <strain evidence="2 3">JCM 21714</strain>
    </source>
</reference>
<proteinExistence type="predicted"/>
<sequence>MISGESKATTDHSLTLFTSEFLKKYSNDKKLSLTELTRMEKFQPLFSLQKEGMQHKNRPPHVSSLLAIFFWAGACSFFKDFAKIFFVLIAYF</sequence>
<keyword evidence="1" id="KW-0472">Membrane</keyword>
<gene>
    <name evidence="2" type="ORF">JCM21714_3654</name>
</gene>
<evidence type="ECO:0000313" key="3">
    <source>
        <dbReference type="Proteomes" id="UP000019102"/>
    </source>
</evidence>
<comment type="caution">
    <text evidence="2">The sequence shown here is derived from an EMBL/GenBank/DDBJ whole genome shotgun (WGS) entry which is preliminary data.</text>
</comment>
<keyword evidence="1" id="KW-1133">Transmembrane helix</keyword>
<dbReference type="AlphaFoldDB" id="W4VNT5"/>
<evidence type="ECO:0000256" key="1">
    <source>
        <dbReference type="SAM" id="Phobius"/>
    </source>
</evidence>
<protein>
    <submittedName>
        <fullName evidence="2">Uncharacterized protein</fullName>
    </submittedName>
</protein>